<feature type="region of interest" description="Disordered" evidence="1">
    <location>
        <begin position="34"/>
        <end position="86"/>
    </location>
</feature>
<gene>
    <name evidence="2" type="ORF">B0T18DRAFT_420509</name>
</gene>
<dbReference type="Proteomes" id="UP001172155">
    <property type="component" value="Unassembled WGS sequence"/>
</dbReference>
<keyword evidence="3" id="KW-1185">Reference proteome</keyword>
<protein>
    <submittedName>
        <fullName evidence="2">Uncharacterized protein</fullName>
    </submittedName>
</protein>
<comment type="caution">
    <text evidence="2">The sequence shown here is derived from an EMBL/GenBank/DDBJ whole genome shotgun (WGS) entry which is preliminary data.</text>
</comment>
<evidence type="ECO:0000313" key="2">
    <source>
        <dbReference type="EMBL" id="KAK0737767.1"/>
    </source>
</evidence>
<proteinExistence type="predicted"/>
<accession>A0AA40EGM8</accession>
<evidence type="ECO:0000256" key="1">
    <source>
        <dbReference type="SAM" id="MobiDB-lite"/>
    </source>
</evidence>
<organism evidence="2 3">
    <name type="scientific">Schizothecium vesticola</name>
    <dbReference type="NCBI Taxonomy" id="314040"/>
    <lineage>
        <taxon>Eukaryota</taxon>
        <taxon>Fungi</taxon>
        <taxon>Dikarya</taxon>
        <taxon>Ascomycota</taxon>
        <taxon>Pezizomycotina</taxon>
        <taxon>Sordariomycetes</taxon>
        <taxon>Sordariomycetidae</taxon>
        <taxon>Sordariales</taxon>
        <taxon>Schizotheciaceae</taxon>
        <taxon>Schizothecium</taxon>
    </lineage>
</organism>
<reference evidence="2" key="1">
    <citation type="submission" date="2023-06" db="EMBL/GenBank/DDBJ databases">
        <title>Genome-scale phylogeny and comparative genomics of the fungal order Sordariales.</title>
        <authorList>
            <consortium name="Lawrence Berkeley National Laboratory"/>
            <person name="Hensen N."/>
            <person name="Bonometti L."/>
            <person name="Westerberg I."/>
            <person name="Brannstrom I.O."/>
            <person name="Guillou S."/>
            <person name="Cros-Aarteil S."/>
            <person name="Calhoun S."/>
            <person name="Haridas S."/>
            <person name="Kuo A."/>
            <person name="Mondo S."/>
            <person name="Pangilinan J."/>
            <person name="Riley R."/>
            <person name="LaButti K."/>
            <person name="Andreopoulos B."/>
            <person name="Lipzen A."/>
            <person name="Chen C."/>
            <person name="Yanf M."/>
            <person name="Daum C."/>
            <person name="Ng V."/>
            <person name="Clum A."/>
            <person name="Steindorff A."/>
            <person name="Ohm R."/>
            <person name="Martin F."/>
            <person name="Silar P."/>
            <person name="Natvig D."/>
            <person name="Lalanne C."/>
            <person name="Gautier V."/>
            <person name="Ament-velasquez S.L."/>
            <person name="Kruys A."/>
            <person name="Hutchinson M.I."/>
            <person name="Powell A.J."/>
            <person name="Barry K."/>
            <person name="Miller A.N."/>
            <person name="Grigoriev I.V."/>
            <person name="Debuchy R."/>
            <person name="Gladieux P."/>
            <person name="Thoren M.H."/>
            <person name="Johannesson H."/>
        </authorList>
    </citation>
    <scope>NUCLEOTIDE SEQUENCE</scope>
    <source>
        <strain evidence="2">SMH3187-1</strain>
    </source>
</reference>
<dbReference type="AlphaFoldDB" id="A0AA40EGM8"/>
<name>A0AA40EGM8_9PEZI</name>
<sequence>MAGSSKAGRLRLYLLNTTALGRLRGARIVATSGNATQKGSAMSHGKGESVRSVTARRRLPGRVGPGPFAKGELSGKRGIKGRHAKWGIDKPAEMEISALRRTSNGLEMESGCKNGLCCVDCQLSC</sequence>
<dbReference type="EMBL" id="JAUKUD010000007">
    <property type="protein sequence ID" value="KAK0737767.1"/>
    <property type="molecule type" value="Genomic_DNA"/>
</dbReference>
<evidence type="ECO:0000313" key="3">
    <source>
        <dbReference type="Proteomes" id="UP001172155"/>
    </source>
</evidence>